<proteinExistence type="predicted"/>
<comment type="caution">
    <text evidence="2">The sequence shown here is derived from an EMBL/GenBank/DDBJ whole genome shotgun (WGS) entry which is preliminary data.</text>
</comment>
<sequence>MSITFDSPMERRCEATIHFSDPSFLPMSYSFASVPCDGLQINVFTIPNGVPNGDADVIWQCAGLAPTCNHAVISGGLADVSIPLDNEGLVGCLLEDLQTRTTLVTLTRSSGTFVETAPTVLTTSTTSFLSATTNTVDKDKTESPSTNIEAFSTTKTRTKTTKTKTGQASTPEAETRTLKHPETINTISRTSTLPGHTVDATEGAVDSASASTAVSTSTSTRSDSEDDVSVSSASRTTMSLSAVKVSILSTLTIIQTVTARCSSG</sequence>
<feature type="compositionally biased region" description="Basic and acidic residues" evidence="1">
    <location>
        <begin position="173"/>
        <end position="182"/>
    </location>
</feature>
<gene>
    <name evidence="2" type="ORF">EDB81DRAFT_906164</name>
</gene>
<dbReference type="AlphaFoldDB" id="A0A9P9IU49"/>
<feature type="compositionally biased region" description="Low complexity" evidence="1">
    <location>
        <begin position="205"/>
        <end position="221"/>
    </location>
</feature>
<feature type="compositionally biased region" description="Polar residues" evidence="1">
    <location>
        <begin position="183"/>
        <end position="194"/>
    </location>
</feature>
<evidence type="ECO:0000313" key="2">
    <source>
        <dbReference type="EMBL" id="KAH7131180.1"/>
    </source>
</evidence>
<keyword evidence="3" id="KW-1185">Reference proteome</keyword>
<accession>A0A9P9IU49</accession>
<reference evidence="2" key="1">
    <citation type="journal article" date="2021" name="Nat. Commun.">
        <title>Genetic determinants of endophytism in the Arabidopsis root mycobiome.</title>
        <authorList>
            <person name="Mesny F."/>
            <person name="Miyauchi S."/>
            <person name="Thiergart T."/>
            <person name="Pickel B."/>
            <person name="Atanasova L."/>
            <person name="Karlsson M."/>
            <person name="Huettel B."/>
            <person name="Barry K.W."/>
            <person name="Haridas S."/>
            <person name="Chen C."/>
            <person name="Bauer D."/>
            <person name="Andreopoulos W."/>
            <person name="Pangilinan J."/>
            <person name="LaButti K."/>
            <person name="Riley R."/>
            <person name="Lipzen A."/>
            <person name="Clum A."/>
            <person name="Drula E."/>
            <person name="Henrissat B."/>
            <person name="Kohler A."/>
            <person name="Grigoriev I.V."/>
            <person name="Martin F.M."/>
            <person name="Hacquard S."/>
        </authorList>
    </citation>
    <scope>NUCLEOTIDE SEQUENCE</scope>
    <source>
        <strain evidence="2">MPI-CAGE-AT-0147</strain>
    </source>
</reference>
<dbReference type="OrthoDB" id="5104857at2759"/>
<organism evidence="2 3">
    <name type="scientific">Dactylonectria macrodidyma</name>
    <dbReference type="NCBI Taxonomy" id="307937"/>
    <lineage>
        <taxon>Eukaryota</taxon>
        <taxon>Fungi</taxon>
        <taxon>Dikarya</taxon>
        <taxon>Ascomycota</taxon>
        <taxon>Pezizomycotina</taxon>
        <taxon>Sordariomycetes</taxon>
        <taxon>Hypocreomycetidae</taxon>
        <taxon>Hypocreales</taxon>
        <taxon>Nectriaceae</taxon>
        <taxon>Dactylonectria</taxon>
    </lineage>
</organism>
<protein>
    <submittedName>
        <fullName evidence="2">Uncharacterized protein</fullName>
    </submittedName>
</protein>
<dbReference type="Proteomes" id="UP000738349">
    <property type="component" value="Unassembled WGS sequence"/>
</dbReference>
<feature type="region of interest" description="Disordered" evidence="1">
    <location>
        <begin position="155"/>
        <end position="232"/>
    </location>
</feature>
<evidence type="ECO:0000256" key="1">
    <source>
        <dbReference type="SAM" id="MobiDB-lite"/>
    </source>
</evidence>
<name>A0A9P9IU49_9HYPO</name>
<dbReference type="EMBL" id="JAGMUV010000017">
    <property type="protein sequence ID" value="KAH7131180.1"/>
    <property type="molecule type" value="Genomic_DNA"/>
</dbReference>
<evidence type="ECO:0000313" key="3">
    <source>
        <dbReference type="Proteomes" id="UP000738349"/>
    </source>
</evidence>